<name>A0AA40KCH4_9PEZI</name>
<sequence length="209" mass="23132">MFPTTLLTLLTTLLPLATPAALKPFPPSPPSPLANYTLIPLTWEARPYPWAPPVLIQGTIEDVVLSMLALNPQYLDNLTHHVPPPPDDEKTKTLASLDYRSHYCFGDLPLCSQTHTYMGAVYLSRLDGQPKAGPGPGECARVSCEWNSGITWCNDNDREVTLDSWRMIADAAWFIADHCTQGSERNPKTSGQIFYTTGWSTMVHGGMRC</sequence>
<feature type="signal peptide" evidence="1">
    <location>
        <begin position="1"/>
        <end position="22"/>
    </location>
</feature>
<reference evidence="2" key="1">
    <citation type="submission" date="2023-06" db="EMBL/GenBank/DDBJ databases">
        <title>Genome-scale phylogeny and comparative genomics of the fungal order Sordariales.</title>
        <authorList>
            <consortium name="Lawrence Berkeley National Laboratory"/>
            <person name="Hensen N."/>
            <person name="Bonometti L."/>
            <person name="Westerberg I."/>
            <person name="Brannstrom I.O."/>
            <person name="Guillou S."/>
            <person name="Cros-Aarteil S."/>
            <person name="Calhoun S."/>
            <person name="Haridas S."/>
            <person name="Kuo A."/>
            <person name="Mondo S."/>
            <person name="Pangilinan J."/>
            <person name="Riley R."/>
            <person name="LaButti K."/>
            <person name="Andreopoulos B."/>
            <person name="Lipzen A."/>
            <person name="Chen C."/>
            <person name="Yanf M."/>
            <person name="Daum C."/>
            <person name="Ng V."/>
            <person name="Clum A."/>
            <person name="Steindorff A."/>
            <person name="Ohm R."/>
            <person name="Martin F."/>
            <person name="Silar P."/>
            <person name="Natvig D."/>
            <person name="Lalanne C."/>
            <person name="Gautier V."/>
            <person name="Ament-velasquez S.L."/>
            <person name="Kruys A."/>
            <person name="Hutchinson M.I."/>
            <person name="Powell A.J."/>
            <person name="Barry K."/>
            <person name="Miller A.N."/>
            <person name="Grigoriev I.V."/>
            <person name="Debuchy R."/>
            <person name="Gladieux P."/>
            <person name="Thoren M.H."/>
            <person name="Johannesson H."/>
        </authorList>
    </citation>
    <scope>NUCLEOTIDE SEQUENCE</scope>
    <source>
        <strain evidence="2">SMH3187-1</strain>
    </source>
</reference>
<proteinExistence type="predicted"/>
<dbReference type="AlphaFoldDB" id="A0AA40KCH4"/>
<feature type="chain" id="PRO_5041431737" evidence="1">
    <location>
        <begin position="23"/>
        <end position="209"/>
    </location>
</feature>
<comment type="caution">
    <text evidence="2">The sequence shown here is derived from an EMBL/GenBank/DDBJ whole genome shotgun (WGS) entry which is preliminary data.</text>
</comment>
<dbReference type="PANTHER" id="PTHR35605:SF1">
    <property type="entry name" value="ECP2 EFFECTOR PROTEIN DOMAIN-CONTAINING PROTEIN-RELATED"/>
    <property type="match status" value="1"/>
</dbReference>
<keyword evidence="3" id="KW-1185">Reference proteome</keyword>
<protein>
    <submittedName>
        <fullName evidence="2">Uncharacterized protein</fullName>
    </submittedName>
</protein>
<gene>
    <name evidence="2" type="ORF">B0T18DRAFT_484518</name>
</gene>
<dbReference type="PANTHER" id="PTHR35605">
    <property type="entry name" value="ECP2 EFFECTOR PROTEIN DOMAIN-CONTAINING PROTEIN-RELATED"/>
    <property type="match status" value="1"/>
</dbReference>
<evidence type="ECO:0000256" key="1">
    <source>
        <dbReference type="SAM" id="SignalP"/>
    </source>
</evidence>
<dbReference type="EMBL" id="JAUKUD010000001">
    <property type="protein sequence ID" value="KAK0753900.1"/>
    <property type="molecule type" value="Genomic_DNA"/>
</dbReference>
<accession>A0AA40KCH4</accession>
<dbReference type="Proteomes" id="UP001172155">
    <property type="component" value="Unassembled WGS sequence"/>
</dbReference>
<keyword evidence="1" id="KW-0732">Signal</keyword>
<evidence type="ECO:0000313" key="3">
    <source>
        <dbReference type="Proteomes" id="UP001172155"/>
    </source>
</evidence>
<evidence type="ECO:0000313" key="2">
    <source>
        <dbReference type="EMBL" id="KAK0753900.1"/>
    </source>
</evidence>
<organism evidence="2 3">
    <name type="scientific">Schizothecium vesticola</name>
    <dbReference type="NCBI Taxonomy" id="314040"/>
    <lineage>
        <taxon>Eukaryota</taxon>
        <taxon>Fungi</taxon>
        <taxon>Dikarya</taxon>
        <taxon>Ascomycota</taxon>
        <taxon>Pezizomycotina</taxon>
        <taxon>Sordariomycetes</taxon>
        <taxon>Sordariomycetidae</taxon>
        <taxon>Sordariales</taxon>
        <taxon>Schizotheciaceae</taxon>
        <taxon>Schizothecium</taxon>
    </lineage>
</organism>